<evidence type="ECO:0000313" key="2">
    <source>
        <dbReference type="EMBL" id="CAG7557450.1"/>
    </source>
</evidence>
<dbReference type="InterPro" id="IPR038883">
    <property type="entry name" value="AN11006-like"/>
</dbReference>
<gene>
    <name evidence="2" type="ORF">FEQUK3_LOCUS3196</name>
</gene>
<protein>
    <recommendedName>
        <fullName evidence="1">2EXR domain-containing protein</fullName>
    </recommendedName>
</protein>
<sequence length="260" mass="30663">MSTSSPEDTFPFLSLPPELRQHIYGFCTPLNERFDIHTFYPERKVVRDRERRDARLVTARKSSLPQLLRTCRQINNEAKRLLYRNNVFVSSKLLINRPWPKMKFFGPESQKEVRHMSFRLSRPGFDFTNDTCPIDESWANMLGSLSTPELIVANYYHGESEDANNYYDGKWTKNLKDKLEAIKRLVPEDTRIMVDVDGNRPLLKVFGEIVPNRCIFGRLESRDELFRRGKYTPTPEQRAEFERKSATLQGFYNILYPHFI</sequence>
<evidence type="ECO:0000259" key="1">
    <source>
        <dbReference type="Pfam" id="PF20150"/>
    </source>
</evidence>
<name>A0A8J2NEU5_FUSEQ</name>
<feature type="domain" description="2EXR" evidence="1">
    <location>
        <begin position="11"/>
        <end position="86"/>
    </location>
</feature>
<comment type="caution">
    <text evidence="2">The sequence shown here is derived from an EMBL/GenBank/DDBJ whole genome shotgun (WGS) entry which is preliminary data.</text>
</comment>
<dbReference type="InterPro" id="IPR045518">
    <property type="entry name" value="2EXR"/>
</dbReference>
<dbReference type="Proteomes" id="UP000693738">
    <property type="component" value="Unassembled WGS sequence"/>
</dbReference>
<dbReference type="PANTHER" id="PTHR42085:SF2">
    <property type="entry name" value="F-BOX DOMAIN-CONTAINING PROTEIN"/>
    <property type="match status" value="1"/>
</dbReference>
<accession>A0A8J2NEU5</accession>
<dbReference type="PANTHER" id="PTHR42085">
    <property type="entry name" value="F-BOX DOMAIN-CONTAINING PROTEIN"/>
    <property type="match status" value="1"/>
</dbReference>
<proteinExistence type="predicted"/>
<organism evidence="2 3">
    <name type="scientific">Fusarium equiseti</name>
    <name type="common">Fusarium scirpi</name>
    <dbReference type="NCBI Taxonomy" id="61235"/>
    <lineage>
        <taxon>Eukaryota</taxon>
        <taxon>Fungi</taxon>
        <taxon>Dikarya</taxon>
        <taxon>Ascomycota</taxon>
        <taxon>Pezizomycotina</taxon>
        <taxon>Sordariomycetes</taxon>
        <taxon>Hypocreomycetidae</taxon>
        <taxon>Hypocreales</taxon>
        <taxon>Nectriaceae</taxon>
        <taxon>Fusarium</taxon>
        <taxon>Fusarium incarnatum-equiseti species complex</taxon>
    </lineage>
</organism>
<dbReference type="EMBL" id="CAJSTJ010000119">
    <property type="protein sequence ID" value="CAG7557450.1"/>
    <property type="molecule type" value="Genomic_DNA"/>
</dbReference>
<evidence type="ECO:0000313" key="3">
    <source>
        <dbReference type="Proteomes" id="UP000693738"/>
    </source>
</evidence>
<dbReference type="AlphaFoldDB" id="A0A8J2NEU5"/>
<dbReference type="Pfam" id="PF20150">
    <property type="entry name" value="2EXR"/>
    <property type="match status" value="1"/>
</dbReference>
<reference evidence="2" key="1">
    <citation type="submission" date="2021-05" db="EMBL/GenBank/DDBJ databases">
        <authorList>
            <person name="Khan N."/>
        </authorList>
    </citation>
    <scope>NUCLEOTIDE SEQUENCE</scope>
</reference>